<dbReference type="EC" id="1.5.1.2" evidence="8 9"/>
<dbReference type="PROSITE" id="PS00521">
    <property type="entry name" value="P5CR"/>
    <property type="match status" value="1"/>
</dbReference>
<gene>
    <name evidence="8" type="primary">proC</name>
    <name evidence="14" type="ordered locus">Mzhil_1811</name>
</gene>
<dbReference type="InterPro" id="IPR000304">
    <property type="entry name" value="Pyrroline-COOH_reductase"/>
</dbReference>
<keyword evidence="15" id="KW-1185">Reference proteome</keyword>
<dbReference type="Gene3D" id="1.10.3730.10">
    <property type="entry name" value="ProC C-terminal domain-like"/>
    <property type="match status" value="1"/>
</dbReference>
<name>F7XQP7_METZD</name>
<dbReference type="FunFam" id="3.40.50.720:FF:000190">
    <property type="entry name" value="Pyrroline-5-carboxylate reductase"/>
    <property type="match status" value="1"/>
</dbReference>
<dbReference type="Pfam" id="PF14748">
    <property type="entry name" value="P5CR_dimer"/>
    <property type="match status" value="1"/>
</dbReference>
<evidence type="ECO:0000256" key="7">
    <source>
        <dbReference type="ARBA" id="ARBA00023002"/>
    </source>
</evidence>
<keyword evidence="5 8" id="KW-0641">Proline biosynthesis</keyword>
<dbReference type="AlphaFoldDB" id="F7XQP7"/>
<feature type="binding site" evidence="10">
    <location>
        <begin position="77"/>
        <end position="80"/>
    </location>
    <ligand>
        <name>NADP(+)</name>
        <dbReference type="ChEBI" id="CHEBI:58349"/>
    </ligand>
</feature>
<dbReference type="HOGENOM" id="CLU_042344_3_1_2"/>
<dbReference type="GO" id="GO:0005737">
    <property type="term" value="C:cytoplasm"/>
    <property type="evidence" value="ECO:0007669"/>
    <property type="project" value="UniProtKB-SubCell"/>
</dbReference>
<comment type="catalytic activity">
    <reaction evidence="8 11">
        <text>L-proline + NADP(+) = (S)-1-pyrroline-5-carboxylate + NADPH + 2 H(+)</text>
        <dbReference type="Rhea" id="RHEA:14109"/>
        <dbReference type="ChEBI" id="CHEBI:15378"/>
        <dbReference type="ChEBI" id="CHEBI:17388"/>
        <dbReference type="ChEBI" id="CHEBI:57783"/>
        <dbReference type="ChEBI" id="CHEBI:58349"/>
        <dbReference type="ChEBI" id="CHEBI:60039"/>
        <dbReference type="EC" id="1.5.1.2"/>
    </reaction>
</comment>
<protein>
    <recommendedName>
        <fullName evidence="8 9">Pyrroline-5-carboxylate reductase</fullName>
        <shortName evidence="8">P5C reductase</shortName>
        <shortName evidence="8">P5CR</shortName>
        <ecNumber evidence="8 9">1.5.1.2</ecNumber>
    </recommendedName>
    <alternativeName>
        <fullName evidence="8">PCA reductase</fullName>
    </alternativeName>
</protein>
<dbReference type="EMBL" id="CP002101">
    <property type="protein sequence ID" value="AEH61646.1"/>
    <property type="molecule type" value="Genomic_DNA"/>
</dbReference>
<dbReference type="Pfam" id="PF03807">
    <property type="entry name" value="F420_oxidored"/>
    <property type="match status" value="1"/>
</dbReference>
<dbReference type="InterPro" id="IPR029036">
    <property type="entry name" value="P5CR_dimer"/>
</dbReference>
<reference evidence="14" key="1">
    <citation type="submission" date="2010-07" db="EMBL/GenBank/DDBJ databases">
        <title>The complete genome of Methanosalsum zhilinae DSM 4017.</title>
        <authorList>
            <consortium name="US DOE Joint Genome Institute (JGI-PGF)"/>
            <person name="Lucas S."/>
            <person name="Copeland A."/>
            <person name="Lapidus A."/>
            <person name="Glavina del Rio T."/>
            <person name="Dalin E."/>
            <person name="Tice H."/>
            <person name="Bruce D."/>
            <person name="Goodwin L."/>
            <person name="Pitluck S."/>
            <person name="Kyrpides N."/>
            <person name="Mavromatis K."/>
            <person name="Ovchinnikova G."/>
            <person name="Daligault H."/>
            <person name="Detter J.C."/>
            <person name="Han C."/>
            <person name="Tapia R."/>
            <person name="Larimer F."/>
            <person name="Land M."/>
            <person name="Hauser L."/>
            <person name="Markowitz V."/>
            <person name="Cheng J.-F."/>
            <person name="Hugenholtz P."/>
            <person name="Woyke T."/>
            <person name="Wu D."/>
            <person name="Spring S."/>
            <person name="Schueler E."/>
            <person name="Brambilla E."/>
            <person name="Klenk H.-P."/>
            <person name="Eisen J.A."/>
        </authorList>
    </citation>
    <scope>NUCLEOTIDE SEQUENCE</scope>
    <source>
        <strain evidence="14">DSM 4017</strain>
    </source>
</reference>
<keyword evidence="3 8" id="KW-0963">Cytoplasm</keyword>
<organism evidence="14 15">
    <name type="scientific">Methanosalsum zhilinae (strain DSM 4017 / NBRC 107636 / OCM 62 / WeN5)</name>
    <name type="common">Methanohalophilus zhilinae</name>
    <dbReference type="NCBI Taxonomy" id="679901"/>
    <lineage>
        <taxon>Archaea</taxon>
        <taxon>Methanobacteriati</taxon>
        <taxon>Methanobacteriota</taxon>
        <taxon>Stenosarchaea group</taxon>
        <taxon>Methanomicrobia</taxon>
        <taxon>Methanosarcinales</taxon>
        <taxon>Methanosarcinaceae</taxon>
        <taxon>Methanosalsum</taxon>
    </lineage>
</organism>
<dbReference type="SUPFAM" id="SSF48179">
    <property type="entry name" value="6-phosphogluconate dehydrogenase C-terminal domain-like"/>
    <property type="match status" value="1"/>
</dbReference>
<dbReference type="Gene3D" id="3.40.50.720">
    <property type="entry name" value="NAD(P)-binding Rossmann-like Domain"/>
    <property type="match status" value="1"/>
</dbReference>
<accession>F7XQP7</accession>
<evidence type="ECO:0000259" key="13">
    <source>
        <dbReference type="Pfam" id="PF14748"/>
    </source>
</evidence>
<dbReference type="Proteomes" id="UP000006622">
    <property type="component" value="Chromosome"/>
</dbReference>
<dbReference type="GO" id="GO:0004735">
    <property type="term" value="F:pyrroline-5-carboxylate reductase activity"/>
    <property type="evidence" value="ECO:0007669"/>
    <property type="project" value="UniProtKB-UniRule"/>
</dbReference>
<dbReference type="InterPro" id="IPR028939">
    <property type="entry name" value="P5C_Rdtase_cat_N"/>
</dbReference>
<dbReference type="RefSeq" id="WP_013899082.1">
    <property type="nucleotide sequence ID" value="NC_015676.1"/>
</dbReference>
<evidence type="ECO:0000256" key="9">
    <source>
        <dbReference type="NCBIfam" id="TIGR00112"/>
    </source>
</evidence>
<keyword evidence="4 8" id="KW-0028">Amino-acid biosynthesis</keyword>
<dbReference type="PANTHER" id="PTHR11645:SF0">
    <property type="entry name" value="PYRROLINE-5-CARBOXYLATE REDUCTASE 3"/>
    <property type="match status" value="1"/>
</dbReference>
<dbReference type="NCBIfam" id="TIGR00112">
    <property type="entry name" value="proC"/>
    <property type="match status" value="1"/>
</dbReference>
<sequence>MDTKTNMTGKKIGFIGTGKMGEALIRGIIKSRLVPENSIHASDKYFPALDKLNKELGINISTDNNLTVMNSDIIILAVKPQILKSVLSEIRSSIDNKKLVISIAAGVRAADIESELESGTRVVRVMPNIAATVSEGATAISPGKNATIEDTETAVDIFESVGSAIVISENLMDSVTGLSGSGPAFIFPIIEAMADGAVHEGLDRQSALTLAAQTVLGAAKMMMISRKHPGELKDMVTSPGGTTIRGVHTLEEYGIRAAFMNAVIESSKRSRELGKKEQ</sequence>
<dbReference type="InterPro" id="IPR036291">
    <property type="entry name" value="NAD(P)-bd_dom_sf"/>
</dbReference>
<evidence type="ECO:0000256" key="3">
    <source>
        <dbReference type="ARBA" id="ARBA00022490"/>
    </source>
</evidence>
<dbReference type="KEGG" id="mzh:Mzhil_1811"/>
<dbReference type="STRING" id="679901.Mzhil_1811"/>
<comment type="function">
    <text evidence="8">Catalyzes the reduction of 1-pyrroline-5-carboxylate (PCA) to L-proline.</text>
</comment>
<keyword evidence="7 8" id="KW-0560">Oxidoreductase</keyword>
<evidence type="ECO:0000256" key="5">
    <source>
        <dbReference type="ARBA" id="ARBA00022650"/>
    </source>
</evidence>
<feature type="domain" description="Pyrroline-5-carboxylate reductase dimerisation" evidence="13">
    <location>
        <begin position="169"/>
        <end position="273"/>
    </location>
</feature>
<evidence type="ECO:0000256" key="6">
    <source>
        <dbReference type="ARBA" id="ARBA00022857"/>
    </source>
</evidence>
<evidence type="ECO:0000313" key="15">
    <source>
        <dbReference type="Proteomes" id="UP000006622"/>
    </source>
</evidence>
<evidence type="ECO:0000256" key="4">
    <source>
        <dbReference type="ARBA" id="ARBA00022605"/>
    </source>
</evidence>
<keyword evidence="6 8" id="KW-0521">NADP</keyword>
<evidence type="ECO:0000256" key="8">
    <source>
        <dbReference type="HAMAP-Rule" id="MF_01925"/>
    </source>
</evidence>
<comment type="similarity">
    <text evidence="2 8 11">Belongs to the pyrroline-5-carboxylate reductase family.</text>
</comment>
<dbReference type="GeneID" id="10823454"/>
<dbReference type="InterPro" id="IPR008927">
    <property type="entry name" value="6-PGluconate_DH-like_C_sf"/>
</dbReference>
<proteinExistence type="inferred from homology"/>
<evidence type="ECO:0000256" key="2">
    <source>
        <dbReference type="ARBA" id="ARBA00005525"/>
    </source>
</evidence>
<dbReference type="PANTHER" id="PTHR11645">
    <property type="entry name" value="PYRROLINE-5-CARBOXYLATE REDUCTASE"/>
    <property type="match status" value="1"/>
</dbReference>
<dbReference type="FunFam" id="1.10.3730.10:FF:000001">
    <property type="entry name" value="Pyrroline-5-carboxylate reductase"/>
    <property type="match status" value="1"/>
</dbReference>
<comment type="pathway">
    <text evidence="8 11">Amino-acid biosynthesis; L-proline biosynthesis; L-proline from L-glutamate 5-semialdehyde: step 1/1.</text>
</comment>
<comment type="subcellular location">
    <subcellularLocation>
        <location evidence="1 8">Cytoplasm</location>
    </subcellularLocation>
</comment>
<feature type="binding site" evidence="10">
    <location>
        <position position="64"/>
    </location>
    <ligand>
        <name>NADPH</name>
        <dbReference type="ChEBI" id="CHEBI:57783"/>
    </ligand>
</feature>
<dbReference type="UniPathway" id="UPA00098">
    <property type="reaction ID" value="UER00361"/>
</dbReference>
<dbReference type="InterPro" id="IPR053790">
    <property type="entry name" value="P5CR-like_CS"/>
</dbReference>
<evidence type="ECO:0000313" key="14">
    <source>
        <dbReference type="EMBL" id="AEH61646.1"/>
    </source>
</evidence>
<dbReference type="SUPFAM" id="SSF51735">
    <property type="entry name" value="NAD(P)-binding Rossmann-fold domains"/>
    <property type="match status" value="1"/>
</dbReference>
<evidence type="ECO:0000256" key="11">
    <source>
        <dbReference type="RuleBase" id="RU003903"/>
    </source>
</evidence>
<feature type="binding site" evidence="10">
    <location>
        <begin position="15"/>
        <end position="20"/>
    </location>
    <ligand>
        <name>NADP(+)</name>
        <dbReference type="ChEBI" id="CHEBI:58349"/>
    </ligand>
</feature>
<comment type="catalytic activity">
    <reaction evidence="8">
        <text>L-proline + NAD(+) = (S)-1-pyrroline-5-carboxylate + NADH + 2 H(+)</text>
        <dbReference type="Rhea" id="RHEA:14105"/>
        <dbReference type="ChEBI" id="CHEBI:15378"/>
        <dbReference type="ChEBI" id="CHEBI:17388"/>
        <dbReference type="ChEBI" id="CHEBI:57540"/>
        <dbReference type="ChEBI" id="CHEBI:57945"/>
        <dbReference type="ChEBI" id="CHEBI:60039"/>
        <dbReference type="EC" id="1.5.1.2"/>
    </reaction>
</comment>
<dbReference type="HAMAP" id="MF_01925">
    <property type="entry name" value="P5C_reductase"/>
    <property type="match status" value="1"/>
</dbReference>
<feature type="domain" description="Pyrroline-5-carboxylate reductase catalytic N-terminal" evidence="12">
    <location>
        <begin position="11"/>
        <end position="106"/>
    </location>
</feature>
<evidence type="ECO:0000256" key="10">
    <source>
        <dbReference type="PIRSR" id="PIRSR000193-1"/>
    </source>
</evidence>
<dbReference type="PIRSF" id="PIRSF000193">
    <property type="entry name" value="Pyrrol-5-carb_rd"/>
    <property type="match status" value="1"/>
</dbReference>
<dbReference type="GO" id="GO:0055129">
    <property type="term" value="P:L-proline biosynthetic process"/>
    <property type="evidence" value="ECO:0007669"/>
    <property type="project" value="UniProtKB-UniRule"/>
</dbReference>
<evidence type="ECO:0000259" key="12">
    <source>
        <dbReference type="Pfam" id="PF03807"/>
    </source>
</evidence>
<evidence type="ECO:0000256" key="1">
    <source>
        <dbReference type="ARBA" id="ARBA00004496"/>
    </source>
</evidence>